<gene>
    <name evidence="2" type="ORF">BHQ10_007493</name>
</gene>
<feature type="compositionally biased region" description="Basic residues" evidence="1">
    <location>
        <begin position="206"/>
        <end position="218"/>
    </location>
</feature>
<dbReference type="AlphaFoldDB" id="A0A364L706"/>
<keyword evidence="3" id="KW-1185">Reference proteome</keyword>
<proteinExistence type="predicted"/>
<comment type="caution">
    <text evidence="2">The sequence shown here is derived from an EMBL/GenBank/DDBJ whole genome shotgun (WGS) entry which is preliminary data.</text>
</comment>
<dbReference type="RefSeq" id="XP_040735996.1">
    <property type="nucleotide sequence ID" value="XM_040880194.1"/>
</dbReference>
<dbReference type="EMBL" id="MIKG01000015">
    <property type="protein sequence ID" value="RAO71481.1"/>
    <property type="molecule type" value="Genomic_DNA"/>
</dbReference>
<dbReference type="GeneID" id="63796708"/>
<reference evidence="2 3" key="1">
    <citation type="journal article" date="2017" name="Biotechnol. Biofuels">
        <title>Differential beta-glucosidase expression as a function of carbon source availability in Talaromyces amestolkiae: a genomic and proteomic approach.</title>
        <authorList>
            <person name="de Eugenio L.I."/>
            <person name="Mendez-Liter J.A."/>
            <person name="Nieto-Dominguez M."/>
            <person name="Alonso L."/>
            <person name="Gil-Munoz J."/>
            <person name="Barriuso J."/>
            <person name="Prieto A."/>
            <person name="Martinez M.J."/>
        </authorList>
    </citation>
    <scope>NUCLEOTIDE SEQUENCE [LARGE SCALE GENOMIC DNA]</scope>
    <source>
        <strain evidence="2 3">CIB</strain>
    </source>
</reference>
<accession>A0A364L706</accession>
<protein>
    <submittedName>
        <fullName evidence="2">Uncharacterized protein</fullName>
    </submittedName>
</protein>
<name>A0A364L706_TALAM</name>
<evidence type="ECO:0000256" key="1">
    <source>
        <dbReference type="SAM" id="MobiDB-lite"/>
    </source>
</evidence>
<sequence>MANIVNTSLDIIRRHKTRHPRLHSRWGDIAITPPVEGAWSQFENPYLRDDEEYGPGFVPSIDIGNKEVLLLDSASESSDDELATKEKISLKEEKTEKEADSKALSKAKRITRILLPSSVNSPVRNLSLDKGKVTDFRYRPVQPDYAQEVAEKVDKQSRPHFRYVPASKHYMEDLKRVDIRLSDGDISYRQNDSDDDADDEYESKATKRSSQRSQRLRSHSCDPDVGGRSLVAIATRRKPRSQRGTPLETIHSPTSTLSDAMSSATLSRHSASRANSTSRLGEHEISPRFYAARRDTKPQVITVKRSQSATNKINRRTMTLEMVRDQDDLWY</sequence>
<dbReference type="Proteomes" id="UP000249363">
    <property type="component" value="Unassembled WGS sequence"/>
</dbReference>
<dbReference type="OrthoDB" id="4148828at2759"/>
<feature type="compositionally biased region" description="Polar residues" evidence="1">
    <location>
        <begin position="251"/>
        <end position="279"/>
    </location>
</feature>
<evidence type="ECO:0000313" key="3">
    <source>
        <dbReference type="Proteomes" id="UP000249363"/>
    </source>
</evidence>
<feature type="compositionally biased region" description="Basic and acidic residues" evidence="1">
    <location>
        <begin position="280"/>
        <end position="290"/>
    </location>
</feature>
<feature type="region of interest" description="Disordered" evidence="1">
    <location>
        <begin position="186"/>
        <end position="290"/>
    </location>
</feature>
<evidence type="ECO:0000313" key="2">
    <source>
        <dbReference type="EMBL" id="RAO71481.1"/>
    </source>
</evidence>
<feature type="compositionally biased region" description="Basic and acidic residues" evidence="1">
    <location>
        <begin position="82"/>
        <end position="102"/>
    </location>
</feature>
<feature type="region of interest" description="Disordered" evidence="1">
    <location>
        <begin position="81"/>
        <end position="102"/>
    </location>
</feature>
<organism evidence="2 3">
    <name type="scientific">Talaromyces amestolkiae</name>
    <dbReference type="NCBI Taxonomy" id="1196081"/>
    <lineage>
        <taxon>Eukaryota</taxon>
        <taxon>Fungi</taxon>
        <taxon>Dikarya</taxon>
        <taxon>Ascomycota</taxon>
        <taxon>Pezizomycotina</taxon>
        <taxon>Eurotiomycetes</taxon>
        <taxon>Eurotiomycetidae</taxon>
        <taxon>Eurotiales</taxon>
        <taxon>Trichocomaceae</taxon>
        <taxon>Talaromyces</taxon>
        <taxon>Talaromyces sect. Talaromyces</taxon>
    </lineage>
</organism>